<keyword evidence="24 38" id="KW-0067">ATP-binding</keyword>
<evidence type="ECO:0000256" key="12">
    <source>
        <dbReference type="ARBA" id="ARBA00022443"/>
    </source>
</evidence>
<dbReference type="InterPro" id="IPR020635">
    <property type="entry name" value="Tyr_kinase_cat_dom"/>
</dbReference>
<keyword evidence="32" id="KW-0968">Cytoplasmic vesicle</keyword>
<evidence type="ECO:0000256" key="4">
    <source>
        <dbReference type="ARBA" id="ARBA00004177"/>
    </source>
</evidence>
<keyword evidence="23" id="KW-0418">Kinase</keyword>
<keyword evidence="16" id="KW-0723">Serine/threonine-protein kinase</keyword>
<keyword evidence="12" id="KW-0728">SH3 domain</keyword>
<dbReference type="EC" id="2.7.10.2" evidence="10"/>
<dbReference type="PRINTS" id="PR00109">
    <property type="entry name" value="TYRKINASE"/>
</dbReference>
<dbReference type="GO" id="GO:0005768">
    <property type="term" value="C:endosome"/>
    <property type="evidence" value="ECO:0007669"/>
    <property type="project" value="UniProtKB-SubCell"/>
</dbReference>
<dbReference type="CDD" id="cd05040">
    <property type="entry name" value="PTKc_Ack_like"/>
    <property type="match status" value="1"/>
</dbReference>
<dbReference type="EMBL" id="CAJPEV010000118">
    <property type="protein sequence ID" value="CAG0880872.1"/>
    <property type="molecule type" value="Genomic_DNA"/>
</dbReference>
<dbReference type="GO" id="GO:0030659">
    <property type="term" value="C:cytoplasmic vesicle membrane"/>
    <property type="evidence" value="ECO:0007669"/>
    <property type="project" value="UniProtKB-SubCell"/>
</dbReference>
<evidence type="ECO:0000256" key="21">
    <source>
        <dbReference type="ARBA" id="ARBA00022741"/>
    </source>
</evidence>
<keyword evidence="14" id="KW-0488">Methylation</keyword>
<keyword evidence="13" id="KW-1003">Cell membrane</keyword>
<evidence type="ECO:0000256" key="38">
    <source>
        <dbReference type="PROSITE-ProRule" id="PRU10141"/>
    </source>
</evidence>
<dbReference type="Gene3D" id="4.10.680.10">
    <property type="entry name" value="Cdc42-like binding domain"/>
    <property type="match status" value="1"/>
</dbReference>
<evidence type="ECO:0000256" key="26">
    <source>
        <dbReference type="ARBA" id="ARBA00022843"/>
    </source>
</evidence>
<evidence type="ECO:0000259" key="40">
    <source>
        <dbReference type="PROSITE" id="PS50011"/>
    </source>
</evidence>
<evidence type="ECO:0000256" key="34">
    <source>
        <dbReference type="ARBA" id="ARBA00048679"/>
    </source>
</evidence>
<evidence type="ECO:0000256" key="8">
    <source>
        <dbReference type="ARBA" id="ARBA00004536"/>
    </source>
</evidence>
<keyword evidence="27" id="KW-0965">Cell junction</keyword>
<dbReference type="OrthoDB" id="635774at2759"/>
<evidence type="ECO:0000256" key="11">
    <source>
        <dbReference type="ARBA" id="ARBA00012513"/>
    </source>
</evidence>
<dbReference type="PROSITE" id="PS00107">
    <property type="entry name" value="PROTEIN_KINASE_ATP"/>
    <property type="match status" value="1"/>
</dbReference>
<evidence type="ECO:0000256" key="28">
    <source>
        <dbReference type="ARBA" id="ARBA00023136"/>
    </source>
</evidence>
<dbReference type="InterPro" id="IPR036028">
    <property type="entry name" value="SH3-like_dom_sf"/>
</dbReference>
<evidence type="ECO:0000256" key="16">
    <source>
        <dbReference type="ARBA" id="ARBA00022527"/>
    </source>
</evidence>
<evidence type="ECO:0000256" key="2">
    <source>
        <dbReference type="ARBA" id="ARBA00004123"/>
    </source>
</evidence>
<evidence type="ECO:0000256" key="36">
    <source>
        <dbReference type="ARBA" id="ARBA00072244"/>
    </source>
</evidence>
<dbReference type="Gene3D" id="1.10.510.10">
    <property type="entry name" value="Transferase(Phosphotransferase) domain 1"/>
    <property type="match status" value="1"/>
</dbReference>
<evidence type="ECO:0000256" key="29">
    <source>
        <dbReference type="ARBA" id="ARBA00023137"/>
    </source>
</evidence>
<dbReference type="Pfam" id="PF07714">
    <property type="entry name" value="PK_Tyr_Ser-Thr"/>
    <property type="match status" value="1"/>
</dbReference>
<dbReference type="InterPro" id="IPR011009">
    <property type="entry name" value="Kinase-like_dom_sf"/>
</dbReference>
<dbReference type="Pfam" id="PF22931">
    <property type="entry name" value="SAM_TNK"/>
    <property type="match status" value="1"/>
</dbReference>
<keyword evidence="25" id="KW-0460">Magnesium</keyword>
<evidence type="ECO:0000256" key="19">
    <source>
        <dbReference type="ARBA" id="ARBA00022679"/>
    </source>
</evidence>
<evidence type="ECO:0000256" key="27">
    <source>
        <dbReference type="ARBA" id="ARBA00022949"/>
    </source>
</evidence>
<dbReference type="GO" id="GO:0005829">
    <property type="term" value="C:cytosol"/>
    <property type="evidence" value="ECO:0007669"/>
    <property type="project" value="UniProtKB-SubCell"/>
</dbReference>
<organism evidence="41">
    <name type="scientific">Darwinula stevensoni</name>
    <dbReference type="NCBI Taxonomy" id="69355"/>
    <lineage>
        <taxon>Eukaryota</taxon>
        <taxon>Metazoa</taxon>
        <taxon>Ecdysozoa</taxon>
        <taxon>Arthropoda</taxon>
        <taxon>Crustacea</taxon>
        <taxon>Oligostraca</taxon>
        <taxon>Ostracoda</taxon>
        <taxon>Podocopa</taxon>
        <taxon>Podocopida</taxon>
        <taxon>Darwinulocopina</taxon>
        <taxon>Darwinuloidea</taxon>
        <taxon>Darwinulidae</taxon>
        <taxon>Darwinula</taxon>
    </lineage>
</organism>
<dbReference type="GO" id="GO:0030136">
    <property type="term" value="C:clathrin-coated vesicle"/>
    <property type="evidence" value="ECO:0007669"/>
    <property type="project" value="UniProtKB-SubCell"/>
</dbReference>
<keyword evidence="19" id="KW-0808">Transferase</keyword>
<dbReference type="GO" id="GO:0004674">
    <property type="term" value="F:protein serine/threonine kinase activity"/>
    <property type="evidence" value="ECO:0007669"/>
    <property type="project" value="UniProtKB-KW"/>
</dbReference>
<dbReference type="GO" id="GO:0005886">
    <property type="term" value="C:plasma membrane"/>
    <property type="evidence" value="ECO:0007669"/>
    <property type="project" value="UniProtKB-SubCell"/>
</dbReference>
<evidence type="ECO:0000256" key="23">
    <source>
        <dbReference type="ARBA" id="ARBA00022777"/>
    </source>
</evidence>
<dbReference type="PROSITE" id="PS50011">
    <property type="entry name" value="PROTEIN_KINASE_DOM"/>
    <property type="match status" value="1"/>
</dbReference>
<evidence type="ECO:0000313" key="42">
    <source>
        <dbReference type="Proteomes" id="UP000677054"/>
    </source>
</evidence>
<feature type="region of interest" description="Disordered" evidence="39">
    <location>
        <begin position="591"/>
        <end position="630"/>
    </location>
</feature>
<feature type="region of interest" description="Disordered" evidence="39">
    <location>
        <begin position="77"/>
        <end position="98"/>
    </location>
</feature>
<evidence type="ECO:0000256" key="13">
    <source>
        <dbReference type="ARBA" id="ARBA00022475"/>
    </source>
</evidence>
<evidence type="ECO:0000256" key="17">
    <source>
        <dbReference type="ARBA" id="ARBA00022553"/>
    </source>
</evidence>
<dbReference type="FunFam" id="3.30.200.20:FF:000107">
    <property type="entry name" value="Putative activated CDC42 kinase 1"/>
    <property type="match status" value="1"/>
</dbReference>
<evidence type="ECO:0000256" key="20">
    <source>
        <dbReference type="ARBA" id="ARBA00022723"/>
    </source>
</evidence>
<gene>
    <name evidence="41" type="ORF">DSTB1V02_LOCUS1289</name>
</gene>
<feature type="region of interest" description="Disordered" evidence="39">
    <location>
        <begin position="482"/>
        <end position="509"/>
    </location>
</feature>
<keyword evidence="42" id="KW-1185">Reference proteome</keyword>
<keyword evidence="22" id="KW-0967">Endosome</keyword>
<comment type="cofactor">
    <cofactor evidence="1">
        <name>Mg(2+)</name>
        <dbReference type="ChEBI" id="CHEBI:18420"/>
    </cofactor>
</comment>
<dbReference type="SUPFAM" id="SSF56112">
    <property type="entry name" value="Protein kinase-like (PK-like)"/>
    <property type="match status" value="1"/>
</dbReference>
<feature type="compositionally biased region" description="Polar residues" evidence="39">
    <location>
        <begin position="619"/>
        <end position="630"/>
    </location>
</feature>
<dbReference type="InterPro" id="IPR049587">
    <property type="entry name" value="TNK-like_SAM"/>
</dbReference>
<dbReference type="InterPro" id="IPR050198">
    <property type="entry name" value="Non-receptor_tyrosine_kinases"/>
</dbReference>
<evidence type="ECO:0000313" key="41">
    <source>
        <dbReference type="EMBL" id="CAD7241289.1"/>
    </source>
</evidence>
<evidence type="ECO:0000256" key="22">
    <source>
        <dbReference type="ARBA" id="ARBA00022753"/>
    </source>
</evidence>
<dbReference type="InterPro" id="IPR015116">
    <property type="entry name" value="Cdc42-bd-like"/>
</dbReference>
<feature type="domain" description="Protein kinase" evidence="40">
    <location>
        <begin position="117"/>
        <end position="376"/>
    </location>
</feature>
<evidence type="ECO:0000256" key="14">
    <source>
        <dbReference type="ARBA" id="ARBA00022481"/>
    </source>
</evidence>
<keyword evidence="15" id="KW-0963">Cytoplasm</keyword>
<evidence type="ECO:0000256" key="18">
    <source>
        <dbReference type="ARBA" id="ARBA00022583"/>
    </source>
</evidence>
<evidence type="ECO:0000256" key="3">
    <source>
        <dbReference type="ARBA" id="ARBA00004132"/>
    </source>
</evidence>
<dbReference type="InterPro" id="IPR037085">
    <property type="entry name" value="Cdc42-bd-like_dom_sf"/>
</dbReference>
<evidence type="ECO:0000256" key="33">
    <source>
        <dbReference type="ARBA" id="ARBA00047899"/>
    </source>
</evidence>
<dbReference type="FunFam" id="4.10.680.10:FF:000001">
    <property type="entry name" value="activated CDC42 kinase 1 isoform X1"/>
    <property type="match status" value="1"/>
</dbReference>
<dbReference type="GO" id="GO:0006897">
    <property type="term" value="P:endocytosis"/>
    <property type="evidence" value="ECO:0007669"/>
    <property type="project" value="UniProtKB-KW"/>
</dbReference>
<evidence type="ECO:0000256" key="32">
    <source>
        <dbReference type="ARBA" id="ARBA00023329"/>
    </source>
</evidence>
<dbReference type="SMART" id="SM00219">
    <property type="entry name" value="TyrKc"/>
    <property type="match status" value="1"/>
</dbReference>
<evidence type="ECO:0000256" key="15">
    <source>
        <dbReference type="ARBA" id="ARBA00022490"/>
    </source>
</evidence>
<keyword evidence="30" id="KW-0168">Coated pit</keyword>
<dbReference type="EC" id="2.7.11.1" evidence="11"/>
<sequence>MGEDMGVQWLYELLQEVQLEQFFVRIRDDLQITRLSHFEYVTPEDLEKIGMGKPAGRRLLDAARKRKNQSWKKSLISKIMPGTSSKTPSPKSNTSSCVNPQEFSTSSLTCLIKDQDVVLGVKLGDGSFGVVRQGEWKTPTGQTLPVAVKVLKQEALAQPGAFEDFIREVQSMHQLQHPNLVQLYGVCLSQPLMMVTELAPLGSLLDRLRKQCGNTPISQLCLYATQIAVGMAFLESRRFIHRDLACRNILLASPDKIKIGDFGLMRALPVQEDCYVMTESKKVPFPWCAPESLKARHFSHASDTWMYGVVLWEMFTFGGEPWMGLSGAQILQKIDALGERLPLPDACPNDLYQLMLQCWSKMPSERPTFLALKDFISETQPKTFKAVHAFHEDGKMRVEQGDAIIIIEGKPEHYWWKGQNQRTYEVEKFPRCILDSQRRKTTDDISRPLRNSFIHTGHGGIQGPSWGSPAFIDEVYLRNPLEPPDLMGIPDDDTQPPPRLPDRRKKPKNELVSILPGGRNRQFTYSRLQNDRESKVMKLRDQVPHLPADPADSMNGDPAKHGLEPEVLIDLAESSLEVPADQVSDNTSWSTAFEEPFSGDPFDGTQFSSPQSPPASPANGKNSNYHTYLNLPSESGGNRYYSTVPQETLSPTGYAYPISSVSGPIPIYQSPAAAAAKSFSSQNLSSVLVNTEEMRSRRDRALDWLNTSIQELAANHGVTHGSLRLDWTTDHSASTMFNPCAERNSVLQPSSLTNGNATLPRAMAACGNVVIPCLPAPTSSRDRNRNRYAFQMDSAWAADEVKRMGLRPMLGRRATNGAQATNVAQVSPQLRSPEVDVTAHALAQLAVRRNSMEDHGKRTGTMADAFLVSEVLKEVPGISKQEAQAALERKNSDILGAIRSLKVDKLTRLGIGTKDDCEQVLEKHGWDLDRSASVLLDQI</sequence>
<dbReference type="GO" id="GO:0005912">
    <property type="term" value="C:adherens junction"/>
    <property type="evidence" value="ECO:0007669"/>
    <property type="project" value="UniProtKB-SubCell"/>
</dbReference>
<evidence type="ECO:0000256" key="25">
    <source>
        <dbReference type="ARBA" id="ARBA00022842"/>
    </source>
</evidence>
<dbReference type="GO" id="GO:0005905">
    <property type="term" value="C:clathrin-coated pit"/>
    <property type="evidence" value="ECO:0007669"/>
    <property type="project" value="UniProtKB-SubCell"/>
</dbReference>
<evidence type="ECO:0000256" key="35">
    <source>
        <dbReference type="ARBA" id="ARBA00060742"/>
    </source>
</evidence>
<dbReference type="Proteomes" id="UP000677054">
    <property type="component" value="Unassembled WGS sequence"/>
</dbReference>
<dbReference type="CDD" id="cd09539">
    <property type="entry name" value="SAM_TNK-like"/>
    <property type="match status" value="1"/>
</dbReference>
<name>A0A7R8X091_9CRUS</name>
<dbReference type="PROSITE" id="PS00109">
    <property type="entry name" value="PROTEIN_KINASE_TYR"/>
    <property type="match status" value="1"/>
</dbReference>
<evidence type="ECO:0000256" key="1">
    <source>
        <dbReference type="ARBA" id="ARBA00001946"/>
    </source>
</evidence>
<comment type="catalytic activity">
    <reaction evidence="34">
        <text>L-seryl-[protein] + ATP = O-phospho-L-seryl-[protein] + ADP + H(+)</text>
        <dbReference type="Rhea" id="RHEA:17989"/>
        <dbReference type="Rhea" id="RHEA-COMP:9863"/>
        <dbReference type="Rhea" id="RHEA-COMP:11604"/>
        <dbReference type="ChEBI" id="CHEBI:15378"/>
        <dbReference type="ChEBI" id="CHEBI:29999"/>
        <dbReference type="ChEBI" id="CHEBI:30616"/>
        <dbReference type="ChEBI" id="CHEBI:83421"/>
        <dbReference type="ChEBI" id="CHEBI:456216"/>
        <dbReference type="EC" id="2.7.11.1"/>
    </reaction>
</comment>
<protein>
    <recommendedName>
        <fullName evidence="36">Activated CDC42 kinase 1</fullName>
        <ecNumber evidence="10">2.7.10.2</ecNumber>
        <ecNumber evidence="11">2.7.11.1</ecNumber>
    </recommendedName>
    <alternativeName>
        <fullName evidence="37">Tyrosine kinase non-receptor protein 2</fullName>
    </alternativeName>
</protein>
<evidence type="ECO:0000256" key="6">
    <source>
        <dbReference type="ARBA" id="ARBA00004236"/>
    </source>
</evidence>
<dbReference type="InterPro" id="IPR001245">
    <property type="entry name" value="Ser-Thr/Tyr_kinase_cat_dom"/>
</dbReference>
<reference evidence="41" key="1">
    <citation type="submission" date="2020-11" db="EMBL/GenBank/DDBJ databases">
        <authorList>
            <person name="Tran Van P."/>
        </authorList>
    </citation>
    <scope>NUCLEOTIDE SEQUENCE</scope>
</reference>
<dbReference type="InterPro" id="IPR055175">
    <property type="entry name" value="ACK/TNK-like_SAM"/>
</dbReference>
<dbReference type="GO" id="GO:0005634">
    <property type="term" value="C:nucleus"/>
    <property type="evidence" value="ECO:0007669"/>
    <property type="project" value="UniProtKB-SubCell"/>
</dbReference>
<dbReference type="AlphaFoldDB" id="A0A7R8X091"/>
<evidence type="ECO:0000256" key="9">
    <source>
        <dbReference type="ARBA" id="ARBA00004600"/>
    </source>
</evidence>
<keyword evidence="29" id="KW-0829">Tyrosine-protein kinase</keyword>
<dbReference type="EMBL" id="LR899635">
    <property type="protein sequence ID" value="CAD7241289.1"/>
    <property type="molecule type" value="Genomic_DNA"/>
</dbReference>
<keyword evidence="26" id="KW-0832">Ubl conjugation</keyword>
<dbReference type="InterPro" id="IPR000719">
    <property type="entry name" value="Prot_kinase_dom"/>
</dbReference>
<dbReference type="FunFam" id="1.10.510.10:FF:000080">
    <property type="entry name" value="Putative activated CDC42 kinase 1"/>
    <property type="match status" value="1"/>
</dbReference>
<keyword evidence="31" id="KW-0539">Nucleus</keyword>
<feature type="compositionally biased region" description="Low complexity" evidence="39">
    <location>
        <begin position="83"/>
        <end position="96"/>
    </location>
</feature>
<evidence type="ECO:0000256" key="31">
    <source>
        <dbReference type="ARBA" id="ARBA00023242"/>
    </source>
</evidence>
<accession>A0A7R8X091</accession>
<evidence type="ECO:0000256" key="30">
    <source>
        <dbReference type="ARBA" id="ARBA00023176"/>
    </source>
</evidence>
<dbReference type="GO" id="GO:0002009">
    <property type="term" value="P:morphogenesis of an epithelium"/>
    <property type="evidence" value="ECO:0007669"/>
    <property type="project" value="UniProtKB-ARBA"/>
</dbReference>
<dbReference type="GO" id="GO:0005524">
    <property type="term" value="F:ATP binding"/>
    <property type="evidence" value="ECO:0007669"/>
    <property type="project" value="UniProtKB-UniRule"/>
</dbReference>
<comment type="similarity">
    <text evidence="35">Belongs to the protein kinase superfamily. Tyr protein kinase family.</text>
</comment>
<keyword evidence="28" id="KW-0472">Membrane</keyword>
<dbReference type="InterPro" id="IPR017441">
    <property type="entry name" value="Protein_kinase_ATP_BS"/>
</dbReference>
<dbReference type="Gene3D" id="3.30.200.20">
    <property type="entry name" value="Phosphorylase Kinase, domain 1"/>
    <property type="match status" value="1"/>
</dbReference>
<feature type="binding site" evidence="38">
    <location>
        <position position="149"/>
    </location>
    <ligand>
        <name>ATP</name>
        <dbReference type="ChEBI" id="CHEBI:30616"/>
    </ligand>
</feature>
<keyword evidence="17" id="KW-0597">Phosphoprotein</keyword>
<evidence type="ECO:0000256" key="37">
    <source>
        <dbReference type="ARBA" id="ARBA00077194"/>
    </source>
</evidence>
<keyword evidence="21 38" id="KW-0547">Nucleotide-binding</keyword>
<evidence type="ECO:0000256" key="39">
    <source>
        <dbReference type="SAM" id="MobiDB-lite"/>
    </source>
</evidence>
<comment type="catalytic activity">
    <reaction evidence="33">
        <text>L-threonyl-[protein] + ATP = O-phospho-L-threonyl-[protein] + ADP + H(+)</text>
        <dbReference type="Rhea" id="RHEA:46608"/>
        <dbReference type="Rhea" id="RHEA-COMP:11060"/>
        <dbReference type="Rhea" id="RHEA-COMP:11605"/>
        <dbReference type="ChEBI" id="CHEBI:15378"/>
        <dbReference type="ChEBI" id="CHEBI:30013"/>
        <dbReference type="ChEBI" id="CHEBI:30616"/>
        <dbReference type="ChEBI" id="CHEBI:61977"/>
        <dbReference type="ChEBI" id="CHEBI:456216"/>
        <dbReference type="EC" id="2.7.11.1"/>
    </reaction>
</comment>
<dbReference type="InterPro" id="IPR008266">
    <property type="entry name" value="Tyr_kinase_AS"/>
</dbReference>
<keyword evidence="18" id="KW-0254">Endocytosis</keyword>
<proteinExistence type="inferred from homology"/>
<evidence type="ECO:0000256" key="24">
    <source>
        <dbReference type="ARBA" id="ARBA00022840"/>
    </source>
</evidence>
<evidence type="ECO:0000256" key="7">
    <source>
        <dbReference type="ARBA" id="ARBA00004514"/>
    </source>
</evidence>
<comment type="subcellular location">
    <subcellularLocation>
        <location evidence="8">Cell junction</location>
        <location evidence="8">Adherens junction</location>
    </subcellularLocation>
    <subcellularLocation>
        <location evidence="6">Cell membrane</location>
    </subcellularLocation>
    <subcellularLocation>
        <location evidence="7">Cytoplasm</location>
        <location evidence="7">Cytosol</location>
    </subcellularLocation>
    <subcellularLocation>
        <location evidence="5">Cytoplasmic vesicle membrane</location>
        <topology evidence="5">Peripheral membrane protein</topology>
        <orientation evidence="5">Cytoplasmic side</orientation>
    </subcellularLocation>
    <subcellularLocation>
        <location evidence="3">Cytoplasmic vesicle</location>
        <location evidence="3">Clathrin-coated vesicle</location>
    </subcellularLocation>
    <subcellularLocation>
        <location evidence="4">Endosome</location>
    </subcellularLocation>
    <subcellularLocation>
        <location evidence="9">Membrane</location>
        <location evidence="9">Clathrin-coated pit</location>
    </subcellularLocation>
    <subcellularLocation>
        <location evidence="2">Nucleus</location>
    </subcellularLocation>
</comment>
<dbReference type="GO" id="GO:0046872">
    <property type="term" value="F:metal ion binding"/>
    <property type="evidence" value="ECO:0007669"/>
    <property type="project" value="UniProtKB-KW"/>
</dbReference>
<dbReference type="Pfam" id="PF09027">
    <property type="entry name" value="GTPase_binding"/>
    <property type="match status" value="1"/>
</dbReference>
<dbReference type="GO" id="GO:0004715">
    <property type="term" value="F:non-membrane spanning protein tyrosine kinase activity"/>
    <property type="evidence" value="ECO:0007669"/>
    <property type="project" value="UniProtKB-EC"/>
</dbReference>
<evidence type="ECO:0000256" key="10">
    <source>
        <dbReference type="ARBA" id="ARBA00011903"/>
    </source>
</evidence>
<keyword evidence="20" id="KW-0479">Metal-binding</keyword>
<dbReference type="SUPFAM" id="SSF50044">
    <property type="entry name" value="SH3-domain"/>
    <property type="match status" value="1"/>
</dbReference>
<evidence type="ECO:0000256" key="5">
    <source>
        <dbReference type="ARBA" id="ARBA00004180"/>
    </source>
</evidence>
<dbReference type="PANTHER" id="PTHR24418">
    <property type="entry name" value="TYROSINE-PROTEIN KINASE"/>
    <property type="match status" value="1"/>
</dbReference>